<evidence type="ECO:0000256" key="21">
    <source>
        <dbReference type="ARBA" id="ARBA00047914"/>
    </source>
</evidence>
<accession>A0AAQ4QXL6</accession>
<dbReference type="Pfam" id="PF00005">
    <property type="entry name" value="ABC_tran"/>
    <property type="match status" value="2"/>
</dbReference>
<dbReference type="InterPro" id="IPR039421">
    <property type="entry name" value="Type_1_exporter"/>
</dbReference>
<comment type="catalytic activity">
    <reaction evidence="26">
        <text>taurochenodeoxycholate(in) + ATP + H2O = taurochenodeoxycholate(out) + ADP + phosphate + H(+)</text>
        <dbReference type="Rhea" id="RHEA:50064"/>
        <dbReference type="ChEBI" id="CHEBI:9407"/>
        <dbReference type="ChEBI" id="CHEBI:15377"/>
        <dbReference type="ChEBI" id="CHEBI:15378"/>
        <dbReference type="ChEBI" id="CHEBI:30616"/>
        <dbReference type="ChEBI" id="CHEBI:43474"/>
        <dbReference type="ChEBI" id="CHEBI:456216"/>
    </reaction>
    <physiologicalReaction direction="left-to-right" evidence="26">
        <dbReference type="Rhea" id="RHEA:50065"/>
    </physiologicalReaction>
</comment>
<feature type="domain" description="ABC transmembrane type-1" evidence="32">
    <location>
        <begin position="697"/>
        <end position="958"/>
    </location>
</feature>
<evidence type="ECO:0000256" key="6">
    <source>
        <dbReference type="ARBA" id="ARBA00022475"/>
    </source>
</evidence>
<dbReference type="GO" id="GO:0005743">
    <property type="term" value="C:mitochondrial inner membrane"/>
    <property type="evidence" value="ECO:0007669"/>
    <property type="project" value="TreeGrafter"/>
</dbReference>
<dbReference type="PROSITE" id="PS00211">
    <property type="entry name" value="ABC_TRANSPORTER_1"/>
    <property type="match status" value="1"/>
</dbReference>
<feature type="domain" description="ABC transporter" evidence="31">
    <location>
        <begin position="1009"/>
        <end position="1247"/>
    </location>
</feature>
<comment type="catalytic activity">
    <reaction evidence="24">
        <text>glycochenodeoxycholate(in) + ATP + H2O = glycochenodeoxycholate(out) + ADP + phosphate + H(+)</text>
        <dbReference type="Rhea" id="RHEA:50060"/>
        <dbReference type="ChEBI" id="CHEBI:15377"/>
        <dbReference type="ChEBI" id="CHEBI:15378"/>
        <dbReference type="ChEBI" id="CHEBI:30616"/>
        <dbReference type="ChEBI" id="CHEBI:36252"/>
        <dbReference type="ChEBI" id="CHEBI:43474"/>
        <dbReference type="ChEBI" id="CHEBI:456216"/>
    </reaction>
    <physiologicalReaction direction="left-to-right" evidence="24">
        <dbReference type="Rhea" id="RHEA:50061"/>
    </physiologicalReaction>
</comment>
<dbReference type="InterPro" id="IPR017871">
    <property type="entry name" value="ABC_transporter-like_CS"/>
</dbReference>
<comment type="catalytic activity">
    <reaction evidence="20">
        <text>glycocholate(in) + ATP + H2O = glycocholate(out) + ADP + phosphate + H(+)</text>
        <dbReference type="Rhea" id="RHEA:50056"/>
        <dbReference type="ChEBI" id="CHEBI:15377"/>
        <dbReference type="ChEBI" id="CHEBI:15378"/>
        <dbReference type="ChEBI" id="CHEBI:29746"/>
        <dbReference type="ChEBI" id="CHEBI:30616"/>
        <dbReference type="ChEBI" id="CHEBI:43474"/>
        <dbReference type="ChEBI" id="CHEBI:456216"/>
    </reaction>
    <physiologicalReaction direction="left-to-right" evidence="20">
        <dbReference type="Rhea" id="RHEA:50057"/>
    </physiologicalReaction>
</comment>
<evidence type="ECO:0000256" key="26">
    <source>
        <dbReference type="ARBA" id="ARBA00049525"/>
    </source>
</evidence>
<evidence type="ECO:0000259" key="31">
    <source>
        <dbReference type="PROSITE" id="PS50893"/>
    </source>
</evidence>
<sequence length="1252" mass="138069">MHPIIIILCIRNDDLLHALMQDQRQNGDQPAIRVGFFQLFRYATCREVLMMALGGVCAVAHGSAQPLMLLVFGLLTDTFIEYDIELNELRDPRKECVNNTISLINDSPTAFVPFLRLLDIEHEMTNFAFYYVGIAAAVFLLGYFQVGLQMSSYSTKRTDLKRSESIGWFDCTSVGELNTRMSDDINKINDAIADQVAIFLQRFTTFVCGFSVGFVKGWKLTLVIVAASPLIGVGFVAKLTGMELQAYAKAGAIADEVLSSIRTVAAFGGEAKEVQRYDKNLISAQRWGIRKGLIMGFFSGYMWLVIFMCYGLAFWYGSSLVVDTEEYTPGTLLQVFFGVLIAAMNLGQASPCLEAFAAGRGAATIIFETIERPEIDCLSEAGYKLDRVKGDIEFHNVTFHYPSRPEVKILDGLSVPVKSGETTAFVGPSGAGKSTAIQLFQRFYDPKEGMVTLDGHDIRGLNIQWLRSLIGIVEQEPVLFATTIAENIRYGRPGVPMEDVIGAAKQANAYNFIMDLPQKFDTLVGEGGGQMSGGQKQRIAIARALVRNPRILLLDMATSALDNESEATVQEALDKVRLGRTTISIAHRLSTIKNADVIVGFERGRAVECGKHDELLERKGVYFTLVTLQSQGDKALNQKARQMLQTGEEASGPRTPLLQAPSDECTENTGEEEEEPVEPAPVTRILKYNTPEWPYMLFGSLGAAINGGVNPVYSLLFSQILAVRFGGFHRWKEIDSICLFFVMIGVVSFFTQMLQAYAFSKSGELLTRRLRRIGFHAMLGQEIGWFDDHRNSPGALTTRLATDASQVQGATGSQIGMIVNSLTNIGVAVLMSFFFSWKLTLLILCFLPFIALSGGFQAKMLTGFAKQDKQAMETAGQISGEALNNIRTIAGLGKERVFVDMYEAQLEAPYQAALKKANVYGACYGFAQCVIFLTNSASYRFGGYLVRQEGLHFSLVFSGTALGRASSYTPDYAKAKISAARFFQLLDRVPRISIYSDKGDKWENFQGNLEFIDCKFTYPTRPDMQVLNGLNVSVKPGQTLAFVGSSGCGKSTSVQLLERFYDPDHGRVLIDGHDSTRVNVPFLRSKIGIVSQEPILFDCSIEENIKYGDNSREIGTNEVISAAKKAQLHDFVMALPERYNTNVGAQGSQLSRGQKQRIAIARAIIRDPKILLLDEATSALDTESEKTVQDALDRAREGRTCIVIAHRLSTIQNSDIIAVMSRGYVIEKGPHDHLMALKGAYYKLVTTGAPIS</sequence>
<dbReference type="Proteomes" id="UP000007635">
    <property type="component" value="Chromosome I"/>
</dbReference>
<evidence type="ECO:0000256" key="8">
    <source>
        <dbReference type="ARBA" id="ARBA00022692"/>
    </source>
</evidence>
<evidence type="ECO:0000256" key="19">
    <source>
        <dbReference type="ARBA" id="ARBA00047495"/>
    </source>
</evidence>
<feature type="region of interest" description="Disordered" evidence="29">
    <location>
        <begin position="642"/>
        <end position="680"/>
    </location>
</feature>
<keyword evidence="14" id="KW-1278">Translocase</keyword>
<keyword evidence="17" id="KW-0325">Glycoprotein</keyword>
<proteinExistence type="inferred from homology"/>
<feature type="compositionally biased region" description="Acidic residues" evidence="29">
    <location>
        <begin position="664"/>
        <end position="677"/>
    </location>
</feature>
<feature type="domain" description="ABC transporter" evidence="31">
    <location>
        <begin position="392"/>
        <end position="628"/>
    </location>
</feature>
<dbReference type="GO" id="GO:0090374">
    <property type="term" value="P:oligopeptide export from mitochondrion"/>
    <property type="evidence" value="ECO:0007669"/>
    <property type="project" value="TreeGrafter"/>
</dbReference>
<keyword evidence="15 30" id="KW-1133">Transmembrane helix</keyword>
<keyword evidence="7" id="KW-0597">Phosphoprotein</keyword>
<evidence type="ECO:0000256" key="4">
    <source>
        <dbReference type="ARBA" id="ARBA00007577"/>
    </source>
</evidence>
<protein>
    <recommendedName>
        <fullName evidence="18">Bile salt export pump</fullName>
    </recommendedName>
</protein>
<evidence type="ECO:0000256" key="25">
    <source>
        <dbReference type="ARBA" id="ARBA00049271"/>
    </source>
</evidence>
<comment type="subunit">
    <text evidence="28">Interacts with HAX1. Interacts with the adapter protein complex 2 (AP-2) throught AP2A2 or AP2A1; this interaction regulates cell membrane expression of ABCB11 through its internalization in a clathrin-dependent manner and its subsequent degradation.</text>
</comment>
<dbReference type="GO" id="GO:0015125">
    <property type="term" value="F:bile acid transmembrane transporter activity"/>
    <property type="evidence" value="ECO:0007669"/>
    <property type="project" value="UniProtKB-ARBA"/>
</dbReference>
<feature type="transmembrane region" description="Helical" evidence="30">
    <location>
        <begin position="825"/>
        <end position="852"/>
    </location>
</feature>
<keyword evidence="13" id="KW-0832">Ubl conjugation</keyword>
<dbReference type="FunFam" id="1.20.1560.10:FF:000046">
    <property type="entry name" value="ATP-binding cassette subfamily B member 11"/>
    <property type="match status" value="1"/>
</dbReference>
<dbReference type="GO" id="GO:0015722">
    <property type="term" value="P:canalicular bile acid transport"/>
    <property type="evidence" value="ECO:0007669"/>
    <property type="project" value="UniProtKB-ARBA"/>
</dbReference>
<evidence type="ECO:0000256" key="3">
    <source>
        <dbReference type="ARBA" id="ARBA00004565"/>
    </source>
</evidence>
<dbReference type="CDD" id="cd03249">
    <property type="entry name" value="ABC_MTABC3_MDL1_MDL2"/>
    <property type="match status" value="2"/>
</dbReference>
<evidence type="ECO:0000256" key="2">
    <source>
        <dbReference type="ARBA" id="ARBA00004424"/>
    </source>
</evidence>
<evidence type="ECO:0000256" key="11">
    <source>
        <dbReference type="ARBA" id="ARBA00022753"/>
    </source>
</evidence>
<feature type="transmembrane region" description="Helical" evidence="30">
    <location>
        <begin position="48"/>
        <end position="75"/>
    </location>
</feature>
<keyword evidence="34" id="KW-1185">Reference proteome</keyword>
<comment type="catalytic activity">
    <reaction evidence="21">
        <text>pravastatin(in) + ATP + H2O = pravastatin(out) + ADP + phosphate + H(+)</text>
        <dbReference type="Rhea" id="RHEA:63908"/>
        <dbReference type="ChEBI" id="CHEBI:15377"/>
        <dbReference type="ChEBI" id="CHEBI:15378"/>
        <dbReference type="ChEBI" id="CHEBI:30616"/>
        <dbReference type="ChEBI" id="CHEBI:43474"/>
        <dbReference type="ChEBI" id="CHEBI:63660"/>
        <dbReference type="ChEBI" id="CHEBI:456216"/>
    </reaction>
    <physiologicalReaction direction="left-to-right" evidence="21">
        <dbReference type="Rhea" id="RHEA:63909"/>
    </physiologicalReaction>
</comment>
<dbReference type="GeneTree" id="ENSGT00940000157564"/>
<comment type="function">
    <text evidence="27">Catalyzes the transport of the major hydrophobic bile salts, such as taurine and glycine-conjugated cholic acid across the canalicular membrane of hepatocytes in an ATP-dependent manner, therefore participates in hepatic bile acid homeostasis and consequently to lipid homeostasis through regulation of biliary lipid secretion in a bile salts dependent manner. Transports taurine-conjugated bile salts more rapidly than glycine-conjugated bile salts. Also transports non-bile acid compounds, such as pravastatin and fexofenadine in an ATP-dependent manner and may be involved in their biliary excretion.</text>
</comment>
<dbReference type="GO" id="GO:0005524">
    <property type="term" value="F:ATP binding"/>
    <property type="evidence" value="ECO:0007669"/>
    <property type="project" value="UniProtKB-KW"/>
</dbReference>
<dbReference type="Gene3D" id="3.40.50.300">
    <property type="entry name" value="P-loop containing nucleotide triphosphate hydrolases"/>
    <property type="match status" value="2"/>
</dbReference>
<keyword evidence="8 30" id="KW-0812">Transmembrane</keyword>
<evidence type="ECO:0000256" key="28">
    <source>
        <dbReference type="ARBA" id="ARBA00049709"/>
    </source>
</evidence>
<dbReference type="SUPFAM" id="SSF90123">
    <property type="entry name" value="ABC transporter transmembrane region"/>
    <property type="match status" value="2"/>
</dbReference>
<comment type="catalytic activity">
    <reaction evidence="25">
        <text>tauroursodeoxycholate(in) + ATP + H2O = tauroursodeoxycholate(out) + ADP + phosphate + H(+)</text>
        <dbReference type="Rhea" id="RHEA:50072"/>
        <dbReference type="ChEBI" id="CHEBI:15377"/>
        <dbReference type="ChEBI" id="CHEBI:15378"/>
        <dbReference type="ChEBI" id="CHEBI:30616"/>
        <dbReference type="ChEBI" id="CHEBI:43474"/>
        <dbReference type="ChEBI" id="CHEBI:132028"/>
        <dbReference type="ChEBI" id="CHEBI:456216"/>
    </reaction>
    <physiologicalReaction direction="left-to-right" evidence="25">
        <dbReference type="Rhea" id="RHEA:50073"/>
    </physiologicalReaction>
</comment>
<evidence type="ECO:0000256" key="27">
    <source>
        <dbReference type="ARBA" id="ARBA00049631"/>
    </source>
</evidence>
<evidence type="ECO:0000256" key="15">
    <source>
        <dbReference type="ARBA" id="ARBA00022989"/>
    </source>
</evidence>
<dbReference type="InterPro" id="IPR036640">
    <property type="entry name" value="ABC1_TM_sf"/>
</dbReference>
<evidence type="ECO:0000256" key="24">
    <source>
        <dbReference type="ARBA" id="ARBA00049216"/>
    </source>
</evidence>
<dbReference type="InterPro" id="IPR003439">
    <property type="entry name" value="ABC_transporter-like_ATP-bd"/>
</dbReference>
<feature type="transmembrane region" description="Helical" evidence="30">
    <location>
        <begin position="220"/>
        <end position="239"/>
    </location>
</feature>
<reference evidence="33 34" key="1">
    <citation type="journal article" date="2021" name="G3 (Bethesda)">
        <title>Improved contiguity of the threespine stickleback genome using long-read sequencing.</title>
        <authorList>
            <person name="Nath S."/>
            <person name="Shaw D.E."/>
            <person name="White M.A."/>
        </authorList>
    </citation>
    <scope>NUCLEOTIDE SEQUENCE [LARGE SCALE GENOMIC DNA]</scope>
    <source>
        <strain evidence="33 34">Lake Benthic</strain>
    </source>
</reference>
<dbReference type="Gene3D" id="1.20.1560.10">
    <property type="entry name" value="ABC transporter type 1, transmembrane domain"/>
    <property type="match status" value="2"/>
</dbReference>
<comment type="catalytic activity">
    <reaction evidence="23">
        <text>cholate(in) + ATP + H2O = cholate(out) + ADP + phosphate + H(+)</text>
        <dbReference type="Rhea" id="RHEA:50048"/>
        <dbReference type="ChEBI" id="CHEBI:15377"/>
        <dbReference type="ChEBI" id="CHEBI:15378"/>
        <dbReference type="ChEBI" id="CHEBI:29747"/>
        <dbReference type="ChEBI" id="CHEBI:30616"/>
        <dbReference type="ChEBI" id="CHEBI:43474"/>
        <dbReference type="ChEBI" id="CHEBI:456216"/>
    </reaction>
    <physiologicalReaction direction="left-to-right" evidence="23">
        <dbReference type="Rhea" id="RHEA:50049"/>
    </physiologicalReaction>
</comment>
<dbReference type="CDD" id="cd18577">
    <property type="entry name" value="ABC_6TM_Pgp_ABCB1_D1_like"/>
    <property type="match status" value="1"/>
</dbReference>
<evidence type="ECO:0000256" key="23">
    <source>
        <dbReference type="ARBA" id="ARBA00048732"/>
    </source>
</evidence>
<dbReference type="FunFam" id="1.20.1560.10:FF:000018">
    <property type="entry name" value="ATP-binding cassette subfamily B member 11"/>
    <property type="match status" value="1"/>
</dbReference>
<keyword evidence="6" id="KW-1003">Cell membrane</keyword>
<feature type="transmembrane region" description="Helical" evidence="30">
    <location>
        <begin position="128"/>
        <end position="148"/>
    </location>
</feature>
<keyword evidence="12" id="KW-0067">ATP-binding</keyword>
<dbReference type="CDD" id="cd18578">
    <property type="entry name" value="ABC_6TM_Pgp_ABCB1_D2_like"/>
    <property type="match status" value="1"/>
</dbReference>
<dbReference type="InterPro" id="IPR027417">
    <property type="entry name" value="P-loop_NTPase"/>
</dbReference>
<dbReference type="GO" id="GO:0015421">
    <property type="term" value="F:ABC-type oligopeptide transporter activity"/>
    <property type="evidence" value="ECO:0007669"/>
    <property type="project" value="TreeGrafter"/>
</dbReference>
<reference evidence="33" key="2">
    <citation type="submission" date="2025-08" db="UniProtKB">
        <authorList>
            <consortium name="Ensembl"/>
        </authorList>
    </citation>
    <scope>IDENTIFICATION</scope>
</reference>
<evidence type="ECO:0000256" key="29">
    <source>
        <dbReference type="SAM" id="MobiDB-lite"/>
    </source>
</evidence>
<evidence type="ECO:0000256" key="14">
    <source>
        <dbReference type="ARBA" id="ARBA00022967"/>
    </source>
</evidence>
<dbReference type="GO" id="GO:0016887">
    <property type="term" value="F:ATP hydrolysis activity"/>
    <property type="evidence" value="ECO:0007669"/>
    <property type="project" value="InterPro"/>
</dbReference>
<evidence type="ECO:0000256" key="5">
    <source>
        <dbReference type="ARBA" id="ARBA00022448"/>
    </source>
</evidence>
<keyword evidence="9" id="KW-0677">Repeat</keyword>
<reference evidence="33" key="3">
    <citation type="submission" date="2025-09" db="UniProtKB">
        <authorList>
            <consortium name="Ensembl"/>
        </authorList>
    </citation>
    <scope>IDENTIFICATION</scope>
</reference>
<dbReference type="AlphaFoldDB" id="A0AAQ4QXL6"/>
<evidence type="ECO:0000313" key="33">
    <source>
        <dbReference type="Ensembl" id="ENSGACP00000056065.1"/>
    </source>
</evidence>
<dbReference type="SUPFAM" id="SSF52540">
    <property type="entry name" value="P-loop containing nucleoside triphosphate hydrolases"/>
    <property type="match status" value="2"/>
</dbReference>
<feature type="transmembrane region" description="Helical" evidence="30">
    <location>
        <begin position="737"/>
        <end position="759"/>
    </location>
</feature>
<evidence type="ECO:0000256" key="1">
    <source>
        <dbReference type="ARBA" id="ARBA00004337"/>
    </source>
</evidence>
<dbReference type="GO" id="GO:0055038">
    <property type="term" value="C:recycling endosome membrane"/>
    <property type="evidence" value="ECO:0007669"/>
    <property type="project" value="UniProtKB-SubCell"/>
</dbReference>
<feature type="transmembrane region" description="Helical" evidence="30">
    <location>
        <begin position="693"/>
        <end position="716"/>
    </location>
</feature>
<dbReference type="InterPro" id="IPR003593">
    <property type="entry name" value="AAA+_ATPase"/>
</dbReference>
<dbReference type="PANTHER" id="PTHR43394">
    <property type="entry name" value="ATP-DEPENDENT PERMEASE MDL1, MITOCHONDRIAL"/>
    <property type="match status" value="1"/>
</dbReference>
<feature type="domain" description="ABC transmembrane type-1" evidence="32">
    <location>
        <begin position="52"/>
        <end position="358"/>
    </location>
</feature>
<keyword evidence="16 30" id="KW-0472">Membrane</keyword>
<feature type="transmembrane region" description="Helical" evidence="30">
    <location>
        <begin position="196"/>
        <end position="214"/>
    </location>
</feature>
<evidence type="ECO:0000256" key="22">
    <source>
        <dbReference type="ARBA" id="ARBA00048306"/>
    </source>
</evidence>
<dbReference type="Pfam" id="PF00664">
    <property type="entry name" value="ABC_membrane"/>
    <property type="match status" value="2"/>
</dbReference>
<evidence type="ECO:0000256" key="13">
    <source>
        <dbReference type="ARBA" id="ARBA00022843"/>
    </source>
</evidence>
<dbReference type="PANTHER" id="PTHR43394:SF23">
    <property type="entry name" value="ATP-BINDING CASSETTE SUBFAMILY B MEMBER 11, GENE 2"/>
    <property type="match status" value="1"/>
</dbReference>
<name>A0AAQ4QXL6_GASAC</name>
<dbReference type="PROSITE" id="PS50893">
    <property type="entry name" value="ABC_TRANSPORTER_2"/>
    <property type="match status" value="2"/>
</dbReference>
<dbReference type="Ensembl" id="ENSGACT00000031329.1">
    <property type="protein sequence ID" value="ENSGACP00000056065.1"/>
    <property type="gene ID" value="ENSGACG00000013935.2"/>
</dbReference>
<comment type="catalytic activity">
    <reaction evidence="22">
        <text>glycoursodeoxycholate(in) + ATP + H2O = glycoursodeoxycholate(out) + ADP + phosphate + H(+)</text>
        <dbReference type="Rhea" id="RHEA:50068"/>
        <dbReference type="ChEBI" id="CHEBI:15377"/>
        <dbReference type="ChEBI" id="CHEBI:15378"/>
        <dbReference type="ChEBI" id="CHEBI:30616"/>
        <dbReference type="ChEBI" id="CHEBI:43474"/>
        <dbReference type="ChEBI" id="CHEBI:132030"/>
        <dbReference type="ChEBI" id="CHEBI:456216"/>
    </reaction>
    <physiologicalReaction direction="left-to-right" evidence="22">
        <dbReference type="Rhea" id="RHEA:50069"/>
    </physiologicalReaction>
</comment>
<comment type="similarity">
    <text evidence="4">Belongs to the ABC transporter superfamily. ABCB family. Multidrug resistance exporter (TC 3.A.1.201) subfamily.</text>
</comment>
<evidence type="ECO:0000256" key="7">
    <source>
        <dbReference type="ARBA" id="ARBA00022553"/>
    </source>
</evidence>
<evidence type="ECO:0000256" key="18">
    <source>
        <dbReference type="ARBA" id="ARBA00023630"/>
    </source>
</evidence>
<comment type="subcellular location">
    <subcellularLocation>
        <location evidence="2">Apical cell membrane</location>
        <topology evidence="2">Multi-pass membrane protein</topology>
    </subcellularLocation>
    <subcellularLocation>
        <location evidence="1">Endosome membrane</location>
        <topology evidence="1">Multi-pass membrane protein</topology>
    </subcellularLocation>
    <subcellularLocation>
        <location evidence="3">Recycling endosome membrane</location>
    </subcellularLocation>
</comment>
<evidence type="ECO:0000256" key="20">
    <source>
        <dbReference type="ARBA" id="ARBA00047763"/>
    </source>
</evidence>
<keyword evidence="11" id="KW-0967">Endosome</keyword>
<evidence type="ECO:0000256" key="9">
    <source>
        <dbReference type="ARBA" id="ARBA00022737"/>
    </source>
</evidence>
<evidence type="ECO:0000256" key="16">
    <source>
        <dbReference type="ARBA" id="ARBA00023136"/>
    </source>
</evidence>
<dbReference type="InterPro" id="IPR011527">
    <property type="entry name" value="ABC1_TM_dom"/>
</dbReference>
<evidence type="ECO:0000256" key="12">
    <source>
        <dbReference type="ARBA" id="ARBA00022840"/>
    </source>
</evidence>
<dbReference type="SMART" id="SM00382">
    <property type="entry name" value="AAA"/>
    <property type="match status" value="2"/>
</dbReference>
<comment type="catalytic activity">
    <reaction evidence="19">
        <text>taurocholate(in) + ATP + H2O = taurocholate(out) + ADP + phosphate + H(+)</text>
        <dbReference type="Rhea" id="RHEA:50052"/>
        <dbReference type="ChEBI" id="CHEBI:15377"/>
        <dbReference type="ChEBI" id="CHEBI:15378"/>
        <dbReference type="ChEBI" id="CHEBI:30616"/>
        <dbReference type="ChEBI" id="CHEBI:36257"/>
        <dbReference type="ChEBI" id="CHEBI:43474"/>
        <dbReference type="ChEBI" id="CHEBI:456216"/>
    </reaction>
    <physiologicalReaction direction="left-to-right" evidence="19">
        <dbReference type="Rhea" id="RHEA:50053"/>
    </physiologicalReaction>
</comment>
<keyword evidence="5" id="KW-0813">Transport</keyword>
<evidence type="ECO:0000256" key="10">
    <source>
        <dbReference type="ARBA" id="ARBA00022741"/>
    </source>
</evidence>
<dbReference type="PROSITE" id="PS50929">
    <property type="entry name" value="ABC_TM1F"/>
    <property type="match status" value="2"/>
</dbReference>
<keyword evidence="10" id="KW-0547">Nucleotide-binding</keyword>
<feature type="transmembrane region" description="Helical" evidence="30">
    <location>
        <begin position="293"/>
        <end position="316"/>
    </location>
</feature>
<evidence type="ECO:0000256" key="30">
    <source>
        <dbReference type="SAM" id="Phobius"/>
    </source>
</evidence>
<dbReference type="GO" id="GO:0016324">
    <property type="term" value="C:apical plasma membrane"/>
    <property type="evidence" value="ECO:0007669"/>
    <property type="project" value="UniProtKB-SubCell"/>
</dbReference>
<organism evidence="33 34">
    <name type="scientific">Gasterosteus aculeatus aculeatus</name>
    <name type="common">three-spined stickleback</name>
    <dbReference type="NCBI Taxonomy" id="481459"/>
    <lineage>
        <taxon>Eukaryota</taxon>
        <taxon>Metazoa</taxon>
        <taxon>Chordata</taxon>
        <taxon>Craniata</taxon>
        <taxon>Vertebrata</taxon>
        <taxon>Euteleostomi</taxon>
        <taxon>Actinopterygii</taxon>
        <taxon>Neopterygii</taxon>
        <taxon>Teleostei</taxon>
        <taxon>Neoteleostei</taxon>
        <taxon>Acanthomorphata</taxon>
        <taxon>Eupercaria</taxon>
        <taxon>Perciformes</taxon>
        <taxon>Cottioidei</taxon>
        <taxon>Gasterosteales</taxon>
        <taxon>Gasterosteidae</taxon>
        <taxon>Gasterosteus</taxon>
    </lineage>
</organism>
<evidence type="ECO:0000313" key="34">
    <source>
        <dbReference type="Proteomes" id="UP000007635"/>
    </source>
</evidence>
<dbReference type="FunFam" id="3.40.50.300:FF:000479">
    <property type="entry name" value="Multidrug resistance protein 1A"/>
    <property type="match status" value="2"/>
</dbReference>
<evidence type="ECO:0000256" key="17">
    <source>
        <dbReference type="ARBA" id="ARBA00023180"/>
    </source>
</evidence>
<evidence type="ECO:0000259" key="32">
    <source>
        <dbReference type="PROSITE" id="PS50929"/>
    </source>
</evidence>